<dbReference type="Gene3D" id="3.10.620.30">
    <property type="match status" value="1"/>
</dbReference>
<dbReference type="InterPro" id="IPR018975">
    <property type="entry name" value="Pseudomurein-binding_repeat"/>
</dbReference>
<reference evidence="2" key="1">
    <citation type="submission" date="2020-07" db="EMBL/GenBank/DDBJ databases">
        <title>Methanobacterium. sp. MethCan genome.</title>
        <authorList>
            <person name="Postec A."/>
            <person name="Quemeneur M."/>
        </authorList>
    </citation>
    <scope>NUCLEOTIDE SEQUENCE</scope>
    <source>
        <strain evidence="2">MethCAN</strain>
    </source>
</reference>
<sequence length="278" mass="30180">MTAVGNSFTKAQIGEAAVRVRNFINNNGVLPNFVTISGKRVEMSSFLLMMATSLDNTNKGINGAIQEFNPQKPANKPSNNIAGRINAPEYLQIANLIKTHMESTGKAPESQSTSLGTLNYESLVLYYSRILAFEYQNNGLANFVTVSASTIQNSVTNLGKGQLNGLQGTPGLETLARYINQNLNHRDGAATTAAGVESTGFGDCWGLSDWAARVLSANGYTVRVVQGATSYSYNHRWLNVMVNGKWISFEPSLVTKRYGSKHYSATCASVRDIVVTYN</sequence>
<dbReference type="AlphaFoldDB" id="A0A8T8K3P1"/>
<dbReference type="EMBL" id="CP058560">
    <property type="protein sequence ID" value="QUH23044.1"/>
    <property type="molecule type" value="Genomic_DNA"/>
</dbReference>
<evidence type="ECO:0000259" key="1">
    <source>
        <dbReference type="SMART" id="SM00460"/>
    </source>
</evidence>
<name>A0A8T8K3P1_9EURY</name>
<dbReference type="GeneID" id="64819960"/>
<dbReference type="InterPro" id="IPR038765">
    <property type="entry name" value="Papain-like_cys_pep_sf"/>
</dbReference>
<dbReference type="Proteomes" id="UP000681041">
    <property type="component" value="Chromosome"/>
</dbReference>
<organism evidence="2 3">
    <name type="scientific">Methanobacterium alkalithermotolerans</name>
    <dbReference type="NCBI Taxonomy" id="2731220"/>
    <lineage>
        <taxon>Archaea</taxon>
        <taxon>Methanobacteriati</taxon>
        <taxon>Methanobacteriota</taxon>
        <taxon>Methanomada group</taxon>
        <taxon>Methanobacteria</taxon>
        <taxon>Methanobacteriales</taxon>
        <taxon>Methanobacteriaceae</taxon>
        <taxon>Methanobacterium</taxon>
    </lineage>
</organism>
<dbReference type="SMART" id="SM00460">
    <property type="entry name" value="TGc"/>
    <property type="match status" value="1"/>
</dbReference>
<evidence type="ECO:0000313" key="3">
    <source>
        <dbReference type="Proteomes" id="UP000681041"/>
    </source>
</evidence>
<keyword evidence="3" id="KW-1185">Reference proteome</keyword>
<feature type="domain" description="Transglutaminase-like" evidence="1">
    <location>
        <begin position="196"/>
        <end position="253"/>
    </location>
</feature>
<evidence type="ECO:0000313" key="2">
    <source>
        <dbReference type="EMBL" id="QUH23044.1"/>
    </source>
</evidence>
<dbReference type="SUPFAM" id="SSF54001">
    <property type="entry name" value="Cysteine proteinases"/>
    <property type="match status" value="1"/>
</dbReference>
<protein>
    <recommendedName>
        <fullName evidence="1">Transglutaminase-like domain-containing protein</fullName>
    </recommendedName>
</protein>
<accession>A0A8T8K3P1</accession>
<dbReference type="RefSeq" id="WP_211533992.1">
    <property type="nucleotide sequence ID" value="NZ_CP058560.1"/>
</dbReference>
<dbReference type="Pfam" id="PF01841">
    <property type="entry name" value="Transglut_core"/>
    <property type="match status" value="1"/>
</dbReference>
<proteinExistence type="predicted"/>
<dbReference type="InterPro" id="IPR002931">
    <property type="entry name" value="Transglutaminase-like"/>
</dbReference>
<dbReference type="OrthoDB" id="81791at2157"/>
<gene>
    <name evidence="2" type="ORF">HYG87_04305</name>
</gene>
<dbReference type="KEGG" id="meme:HYG87_04305"/>
<dbReference type="Pfam" id="PF09373">
    <property type="entry name" value="PMBR"/>
    <property type="match status" value="1"/>
</dbReference>